<keyword evidence="5" id="KW-1185">Reference proteome</keyword>
<dbReference type="InterPro" id="IPR003658">
    <property type="entry name" value="Anti-sigma_ant"/>
</dbReference>
<evidence type="ECO:0000256" key="1">
    <source>
        <dbReference type="ARBA" id="ARBA00009013"/>
    </source>
</evidence>
<evidence type="ECO:0000256" key="2">
    <source>
        <dbReference type="RuleBase" id="RU003749"/>
    </source>
</evidence>
<gene>
    <name evidence="4" type="ORF">GCM10022224_018280</name>
</gene>
<dbReference type="InterPro" id="IPR002645">
    <property type="entry name" value="STAS_dom"/>
</dbReference>
<dbReference type="InterPro" id="IPR036513">
    <property type="entry name" value="STAS_dom_sf"/>
</dbReference>
<evidence type="ECO:0000313" key="5">
    <source>
        <dbReference type="Proteomes" id="UP001500902"/>
    </source>
</evidence>
<dbReference type="PANTHER" id="PTHR33495:SF2">
    <property type="entry name" value="ANTI-SIGMA FACTOR ANTAGONIST TM_1081-RELATED"/>
    <property type="match status" value="1"/>
</dbReference>
<dbReference type="CDD" id="cd07043">
    <property type="entry name" value="STAS_anti-anti-sigma_factors"/>
    <property type="match status" value="1"/>
</dbReference>
<proteinExistence type="inferred from homology"/>
<dbReference type="PANTHER" id="PTHR33495">
    <property type="entry name" value="ANTI-SIGMA FACTOR ANTAGONIST TM_1081-RELATED-RELATED"/>
    <property type="match status" value="1"/>
</dbReference>
<dbReference type="Gene3D" id="3.30.750.24">
    <property type="entry name" value="STAS domain"/>
    <property type="match status" value="1"/>
</dbReference>
<feature type="domain" description="STAS" evidence="3">
    <location>
        <begin position="17"/>
        <end position="114"/>
    </location>
</feature>
<evidence type="ECO:0000259" key="3">
    <source>
        <dbReference type="PROSITE" id="PS50801"/>
    </source>
</evidence>
<dbReference type="Proteomes" id="UP001500902">
    <property type="component" value="Unassembled WGS sequence"/>
</dbReference>
<accession>A0ABP7BBE0</accession>
<evidence type="ECO:0000313" key="4">
    <source>
        <dbReference type="EMBL" id="GAA3655502.1"/>
    </source>
</evidence>
<reference evidence="5" key="1">
    <citation type="journal article" date="2019" name="Int. J. Syst. Evol. Microbiol.">
        <title>The Global Catalogue of Microorganisms (GCM) 10K type strain sequencing project: providing services to taxonomists for standard genome sequencing and annotation.</title>
        <authorList>
            <consortium name="The Broad Institute Genomics Platform"/>
            <consortium name="The Broad Institute Genome Sequencing Center for Infectious Disease"/>
            <person name="Wu L."/>
            <person name="Ma J."/>
        </authorList>
    </citation>
    <scope>NUCLEOTIDE SEQUENCE [LARGE SCALE GENOMIC DNA]</scope>
    <source>
        <strain evidence="5">JCM 16904</strain>
    </source>
</reference>
<dbReference type="SUPFAM" id="SSF52091">
    <property type="entry name" value="SpoIIaa-like"/>
    <property type="match status" value="1"/>
</dbReference>
<protein>
    <recommendedName>
        <fullName evidence="2">Anti-sigma factor antagonist</fullName>
    </recommendedName>
</protein>
<dbReference type="NCBIfam" id="TIGR00377">
    <property type="entry name" value="ant_ant_sig"/>
    <property type="match status" value="1"/>
</dbReference>
<dbReference type="EMBL" id="BAAAZP010000029">
    <property type="protein sequence ID" value="GAA3655502.1"/>
    <property type="molecule type" value="Genomic_DNA"/>
</dbReference>
<organism evidence="4 5">
    <name type="scientific">Nonomuraea antimicrobica</name>
    <dbReference type="NCBI Taxonomy" id="561173"/>
    <lineage>
        <taxon>Bacteria</taxon>
        <taxon>Bacillati</taxon>
        <taxon>Actinomycetota</taxon>
        <taxon>Actinomycetes</taxon>
        <taxon>Streptosporangiales</taxon>
        <taxon>Streptosporangiaceae</taxon>
        <taxon>Nonomuraea</taxon>
    </lineage>
</organism>
<sequence>MQDIRIEVVGPVGDCAVLRIAGEVDVFTAPKVREQIVDLAAKGVVHVVADLSAVEFLDSTGLGVLVGGLKRLRTQDGSLALVMTTDRISRIFKITGLTAVFASHSSVPEAIAADPHWTGAVEAEAGSVEEWCREHGLTS</sequence>
<name>A0ABP7BBE0_9ACTN</name>
<comment type="caution">
    <text evidence="4">The sequence shown here is derived from an EMBL/GenBank/DDBJ whole genome shotgun (WGS) entry which is preliminary data.</text>
</comment>
<dbReference type="PROSITE" id="PS50801">
    <property type="entry name" value="STAS"/>
    <property type="match status" value="1"/>
</dbReference>
<dbReference type="Pfam" id="PF01740">
    <property type="entry name" value="STAS"/>
    <property type="match status" value="1"/>
</dbReference>
<comment type="similarity">
    <text evidence="1 2">Belongs to the anti-sigma-factor antagonist family.</text>
</comment>